<gene>
    <name evidence="2" type="ORF">D4Q52_05780</name>
</gene>
<accession>A0A418VKI6</accession>
<dbReference type="OrthoDB" id="423529at2"/>
<name>A0A418VKI6_RHOPL</name>
<comment type="caution">
    <text evidence="2">The sequence shown here is derived from an EMBL/GenBank/DDBJ whole genome shotgun (WGS) entry which is preliminary data.</text>
</comment>
<evidence type="ECO:0000259" key="1">
    <source>
        <dbReference type="Pfam" id="PF12275"/>
    </source>
</evidence>
<evidence type="ECO:0000313" key="2">
    <source>
        <dbReference type="EMBL" id="RJF76650.1"/>
    </source>
</evidence>
<dbReference type="Proteomes" id="UP000285523">
    <property type="component" value="Unassembled WGS sequence"/>
</dbReference>
<proteinExistence type="predicted"/>
<dbReference type="Pfam" id="PF12275">
    <property type="entry name" value="DUF3616"/>
    <property type="match status" value="1"/>
</dbReference>
<organism evidence="2 3">
    <name type="scientific">Rhodopseudomonas palustris</name>
    <dbReference type="NCBI Taxonomy" id="1076"/>
    <lineage>
        <taxon>Bacteria</taxon>
        <taxon>Pseudomonadati</taxon>
        <taxon>Pseudomonadota</taxon>
        <taxon>Alphaproteobacteria</taxon>
        <taxon>Hyphomicrobiales</taxon>
        <taxon>Nitrobacteraceae</taxon>
        <taxon>Rhodopseudomonas</taxon>
    </lineage>
</organism>
<dbReference type="InterPro" id="IPR022060">
    <property type="entry name" value="DUF3616"/>
</dbReference>
<evidence type="ECO:0000313" key="3">
    <source>
        <dbReference type="Proteomes" id="UP000285523"/>
    </source>
</evidence>
<protein>
    <submittedName>
        <fullName evidence="2">DUF3616 domain-containing protein</fullName>
    </submittedName>
</protein>
<sequence length="365" mass="39576">MGAPHGSIDRVACWEAAMDLLTSLGLFARPLPRSTAMVRLGLAAMAFGGLVQTAGARELLQPEPKWTVGTDFADSKKARSNLSGAACAPTSPPFMSCLIVNDDKKYAQTFSIEGATLRPARVVRLMPDDVEGDPDAEAAAYDDGYFYVAGSHGRPRHHPDTGNPPSYTLFRFPMNRQTLQPDFVSDQDVKGLEATTRLRGVLETLPPTADKYDKPLGDGGINIEGLAVRKGRVYVGLRGPSIDRHAFLISVDRDAIFTDDRPLQARSHALKLGKHTGIRDLAKVRNGLLVLSGPVNDQAVRPAIFLWDDDGELQKLAELDIAEAGKGAKAETLLVLQDDDSGPLRVLVMFDGPENGHPLEYTLKR</sequence>
<dbReference type="AlphaFoldDB" id="A0A418VKI6"/>
<feature type="domain" description="DUF3616" evidence="1">
    <location>
        <begin position="128"/>
        <end position="355"/>
    </location>
</feature>
<dbReference type="EMBL" id="QYYD01000004">
    <property type="protein sequence ID" value="RJF76650.1"/>
    <property type="molecule type" value="Genomic_DNA"/>
</dbReference>
<reference evidence="2 3" key="1">
    <citation type="submission" date="2018-09" db="EMBL/GenBank/DDBJ databases">
        <title>Draft genome sequence of Rhodopseudomonas palustris 2.1.18.</title>
        <authorList>
            <person name="Robertson S.L."/>
            <person name="Meyer T.E."/>
            <person name="Kyndt J.A."/>
        </authorList>
    </citation>
    <scope>NUCLEOTIDE SEQUENCE [LARGE SCALE GENOMIC DNA]</scope>
    <source>
        <strain evidence="2 3">2.1.18</strain>
    </source>
</reference>